<keyword evidence="1" id="KW-0812">Transmembrane</keyword>
<name>A0AAD7L0Z1_QUISA</name>
<sequence length="67" mass="7635">MLAEHHSFVFLELPLVIYVIANSYTDLRYLFDHSRTSSSSPVIPLLSLFLTLLQSLICYEDVAAGFR</sequence>
<protein>
    <submittedName>
        <fullName evidence="2">Uncharacterized protein</fullName>
    </submittedName>
</protein>
<organism evidence="2 3">
    <name type="scientific">Quillaja saponaria</name>
    <name type="common">Soap bark tree</name>
    <dbReference type="NCBI Taxonomy" id="32244"/>
    <lineage>
        <taxon>Eukaryota</taxon>
        <taxon>Viridiplantae</taxon>
        <taxon>Streptophyta</taxon>
        <taxon>Embryophyta</taxon>
        <taxon>Tracheophyta</taxon>
        <taxon>Spermatophyta</taxon>
        <taxon>Magnoliopsida</taxon>
        <taxon>eudicotyledons</taxon>
        <taxon>Gunneridae</taxon>
        <taxon>Pentapetalae</taxon>
        <taxon>rosids</taxon>
        <taxon>fabids</taxon>
        <taxon>Fabales</taxon>
        <taxon>Quillajaceae</taxon>
        <taxon>Quillaja</taxon>
    </lineage>
</organism>
<keyword evidence="1" id="KW-1133">Transmembrane helix</keyword>
<dbReference type="Proteomes" id="UP001163823">
    <property type="component" value="Chromosome 12"/>
</dbReference>
<evidence type="ECO:0000313" key="3">
    <source>
        <dbReference type="Proteomes" id="UP001163823"/>
    </source>
</evidence>
<dbReference type="EMBL" id="JARAOO010000012">
    <property type="protein sequence ID" value="KAJ7949412.1"/>
    <property type="molecule type" value="Genomic_DNA"/>
</dbReference>
<keyword evidence="3" id="KW-1185">Reference proteome</keyword>
<comment type="caution">
    <text evidence="2">The sequence shown here is derived from an EMBL/GenBank/DDBJ whole genome shotgun (WGS) entry which is preliminary data.</text>
</comment>
<proteinExistence type="predicted"/>
<keyword evidence="1" id="KW-0472">Membrane</keyword>
<feature type="transmembrane region" description="Helical" evidence="1">
    <location>
        <begin position="7"/>
        <end position="25"/>
    </location>
</feature>
<feature type="transmembrane region" description="Helical" evidence="1">
    <location>
        <begin position="45"/>
        <end position="66"/>
    </location>
</feature>
<evidence type="ECO:0000313" key="2">
    <source>
        <dbReference type="EMBL" id="KAJ7949412.1"/>
    </source>
</evidence>
<evidence type="ECO:0000256" key="1">
    <source>
        <dbReference type="SAM" id="Phobius"/>
    </source>
</evidence>
<reference evidence="2" key="1">
    <citation type="journal article" date="2023" name="Science">
        <title>Elucidation of the pathway for biosynthesis of saponin adjuvants from the soapbark tree.</title>
        <authorList>
            <person name="Reed J."/>
            <person name="Orme A."/>
            <person name="El-Demerdash A."/>
            <person name="Owen C."/>
            <person name="Martin L.B.B."/>
            <person name="Misra R.C."/>
            <person name="Kikuchi S."/>
            <person name="Rejzek M."/>
            <person name="Martin A.C."/>
            <person name="Harkess A."/>
            <person name="Leebens-Mack J."/>
            <person name="Louveau T."/>
            <person name="Stephenson M.J."/>
            <person name="Osbourn A."/>
        </authorList>
    </citation>
    <scope>NUCLEOTIDE SEQUENCE</scope>
    <source>
        <strain evidence="2">S10</strain>
    </source>
</reference>
<gene>
    <name evidence="2" type="ORF">O6P43_029749</name>
</gene>
<dbReference type="KEGG" id="qsa:O6P43_029749"/>
<accession>A0AAD7L0Z1</accession>
<dbReference type="AlphaFoldDB" id="A0AAD7L0Z1"/>